<keyword evidence="3" id="KW-1185">Reference proteome</keyword>
<dbReference type="OrthoDB" id="9129225at2"/>
<reference evidence="2 3" key="1">
    <citation type="submission" date="2019-10" db="EMBL/GenBank/DDBJ databases">
        <title>Nocardia macrotermitis sp. nov. and Nocardia aurantia sp. nov., isolated from the gut of fungus growing-termite Macrotermes natalensis.</title>
        <authorList>
            <person name="Benndorf R."/>
            <person name="Schwitalla J."/>
            <person name="Martin K."/>
            <person name="De Beer W."/>
            <person name="Kaster A.-K."/>
            <person name="Vollmers J."/>
            <person name="Poulsen M."/>
            <person name="Beemelmanns C."/>
        </authorList>
    </citation>
    <scope>NUCLEOTIDE SEQUENCE [LARGE SCALE GENOMIC DNA]</scope>
    <source>
        <strain evidence="2 3">RB56</strain>
    </source>
</reference>
<dbReference type="PANTHER" id="PTHR34846">
    <property type="entry name" value="4-CARBOXYMUCONOLACTONE DECARBOXYLASE FAMILY PROTEIN (AFU_ORTHOLOGUE AFUA_6G11590)"/>
    <property type="match status" value="1"/>
</dbReference>
<dbReference type="GO" id="GO:0051920">
    <property type="term" value="F:peroxiredoxin activity"/>
    <property type="evidence" value="ECO:0007669"/>
    <property type="project" value="InterPro"/>
</dbReference>
<dbReference type="EMBL" id="WEGI01000006">
    <property type="protein sequence ID" value="MQY27654.1"/>
    <property type="molecule type" value="Genomic_DNA"/>
</dbReference>
<dbReference type="Proteomes" id="UP000431401">
    <property type="component" value="Unassembled WGS sequence"/>
</dbReference>
<dbReference type="Pfam" id="PF02627">
    <property type="entry name" value="CMD"/>
    <property type="match status" value="1"/>
</dbReference>
<sequence length="200" mass="21745">MRLPIIAATEMTERQQEIASRIAGRRGAVRGPFRVWLNSPELCEKVEALGAFCRFESSLPPHLRELSLLLAARNWDAQYSWNAHVDKAIESGVPAEVVAAIAEKREPVFDNAADAAFYRFATEILTNHFVGDETFAAALAHFGAQGLVDTIGALGNFTMLGMCLNAFQVDLQAGRTPPFPDIRGYERVTEAVAVGAGAPE</sequence>
<dbReference type="InterPro" id="IPR029032">
    <property type="entry name" value="AhpD-like"/>
</dbReference>
<dbReference type="Gene3D" id="1.20.1290.10">
    <property type="entry name" value="AhpD-like"/>
    <property type="match status" value="1"/>
</dbReference>
<dbReference type="SUPFAM" id="SSF69118">
    <property type="entry name" value="AhpD-like"/>
    <property type="match status" value="1"/>
</dbReference>
<organism evidence="2 3">
    <name type="scientific">Nocardia aurantia</name>
    <dbReference type="NCBI Taxonomy" id="2585199"/>
    <lineage>
        <taxon>Bacteria</taxon>
        <taxon>Bacillati</taxon>
        <taxon>Actinomycetota</taxon>
        <taxon>Actinomycetes</taxon>
        <taxon>Mycobacteriales</taxon>
        <taxon>Nocardiaceae</taxon>
        <taxon>Nocardia</taxon>
    </lineage>
</organism>
<protein>
    <recommendedName>
        <fullName evidence="1">Carboxymuconolactone decarboxylase-like domain-containing protein</fullName>
    </recommendedName>
</protein>
<feature type="domain" description="Carboxymuconolactone decarboxylase-like" evidence="1">
    <location>
        <begin position="40"/>
        <end position="122"/>
    </location>
</feature>
<accession>A0A7K0DS54</accession>
<evidence type="ECO:0000313" key="2">
    <source>
        <dbReference type="EMBL" id="MQY27654.1"/>
    </source>
</evidence>
<dbReference type="AlphaFoldDB" id="A0A7K0DS54"/>
<comment type="caution">
    <text evidence="2">The sequence shown here is derived from an EMBL/GenBank/DDBJ whole genome shotgun (WGS) entry which is preliminary data.</text>
</comment>
<name>A0A7K0DS54_9NOCA</name>
<evidence type="ECO:0000313" key="3">
    <source>
        <dbReference type="Proteomes" id="UP000431401"/>
    </source>
</evidence>
<dbReference type="InterPro" id="IPR003779">
    <property type="entry name" value="CMD-like"/>
</dbReference>
<gene>
    <name evidence="2" type="ORF">NRB56_32370</name>
</gene>
<dbReference type="RefSeq" id="WP_153342851.1">
    <property type="nucleotide sequence ID" value="NZ_WEGI01000006.1"/>
</dbReference>
<evidence type="ECO:0000259" key="1">
    <source>
        <dbReference type="Pfam" id="PF02627"/>
    </source>
</evidence>
<dbReference type="PANTHER" id="PTHR34846:SF11">
    <property type="entry name" value="4-CARBOXYMUCONOLACTONE DECARBOXYLASE FAMILY PROTEIN (AFU_ORTHOLOGUE AFUA_6G11590)"/>
    <property type="match status" value="1"/>
</dbReference>
<proteinExistence type="predicted"/>